<accession>A0A2A9CN06</accession>
<name>A0A2A9CN06_9ACTN</name>
<protein>
    <submittedName>
        <fullName evidence="3">Uncharacterized protein DUF4395</fullName>
    </submittedName>
</protein>
<comment type="caution">
    <text evidence="3">The sequence shown here is derived from an EMBL/GenBank/DDBJ whole genome shotgun (WGS) entry which is preliminary data.</text>
</comment>
<dbReference type="AlphaFoldDB" id="A0A2A9CN06"/>
<evidence type="ECO:0000259" key="2">
    <source>
        <dbReference type="Pfam" id="PF14340"/>
    </source>
</evidence>
<dbReference type="Pfam" id="PF14340">
    <property type="entry name" value="DUF4395"/>
    <property type="match status" value="1"/>
</dbReference>
<evidence type="ECO:0000313" key="3">
    <source>
        <dbReference type="EMBL" id="PFG15804.1"/>
    </source>
</evidence>
<organism evidence="3 4">
    <name type="scientific">Propionicimonas paludicola</name>
    <dbReference type="NCBI Taxonomy" id="185243"/>
    <lineage>
        <taxon>Bacteria</taxon>
        <taxon>Bacillati</taxon>
        <taxon>Actinomycetota</taxon>
        <taxon>Actinomycetes</taxon>
        <taxon>Propionibacteriales</taxon>
        <taxon>Nocardioidaceae</taxon>
        <taxon>Propionicimonas</taxon>
    </lineage>
</organism>
<dbReference type="InterPro" id="IPR025508">
    <property type="entry name" value="DUF4395"/>
</dbReference>
<feature type="transmembrane region" description="Helical" evidence="1">
    <location>
        <begin position="117"/>
        <end position="144"/>
    </location>
</feature>
<reference evidence="3 4" key="1">
    <citation type="submission" date="2017-10" db="EMBL/GenBank/DDBJ databases">
        <title>Sequencing the genomes of 1000 actinobacteria strains.</title>
        <authorList>
            <person name="Klenk H.-P."/>
        </authorList>
    </citation>
    <scope>NUCLEOTIDE SEQUENCE [LARGE SCALE GENOMIC DNA]</scope>
    <source>
        <strain evidence="3 4">DSM 15597</strain>
    </source>
</reference>
<proteinExistence type="predicted"/>
<feature type="transmembrane region" description="Helical" evidence="1">
    <location>
        <begin position="92"/>
        <end position="111"/>
    </location>
</feature>
<keyword evidence="1" id="KW-0812">Transmembrane</keyword>
<keyword evidence="4" id="KW-1185">Reference proteome</keyword>
<keyword evidence="1" id="KW-0472">Membrane</keyword>
<gene>
    <name evidence="3" type="ORF">ATK74_0324</name>
</gene>
<keyword evidence="1" id="KW-1133">Transmembrane helix</keyword>
<feature type="domain" description="DUF4395" evidence="2">
    <location>
        <begin position="14"/>
        <end position="148"/>
    </location>
</feature>
<dbReference type="EMBL" id="PDJC01000001">
    <property type="protein sequence ID" value="PFG15804.1"/>
    <property type="molecule type" value="Genomic_DNA"/>
</dbReference>
<feature type="transmembrane region" description="Helical" evidence="1">
    <location>
        <begin position="21"/>
        <end position="46"/>
    </location>
</feature>
<evidence type="ECO:0000313" key="4">
    <source>
        <dbReference type="Proteomes" id="UP000226079"/>
    </source>
</evidence>
<evidence type="ECO:0000256" key="1">
    <source>
        <dbReference type="SAM" id="Phobius"/>
    </source>
</evidence>
<dbReference type="Proteomes" id="UP000226079">
    <property type="component" value="Unassembled WGS sequence"/>
</dbReference>
<sequence>MSNPVPSPASAGLIDPRGPRFGAAITSVLLIVVLILGPTSVAGLVVLLVQTLAFAAGSLLGLQAQPWGLIYRKFVRPRLGAPAELEASEPPRFAQGVGLVFALAGLAGWIFNVALLFWIAVGFALVAALLNAIFDFCLGCEVYLLGKRLFNKPATGAAS</sequence>
<dbReference type="RefSeq" id="WP_098459405.1">
    <property type="nucleotide sequence ID" value="NZ_PDJC01000001.1"/>
</dbReference>
<dbReference type="OrthoDB" id="345402at2"/>